<evidence type="ECO:0000256" key="6">
    <source>
        <dbReference type="SAM" id="Phobius"/>
    </source>
</evidence>
<keyword evidence="4" id="KW-0969">Cilium</keyword>
<gene>
    <name evidence="9" type="ordered locus">Gura_1816</name>
</gene>
<dbReference type="NCBIfam" id="NF012200">
    <property type="entry name" value="choice_anch_D"/>
    <property type="match status" value="5"/>
</dbReference>
<keyword evidence="5" id="KW-0966">Cell projection</keyword>
<organism evidence="9 10">
    <name type="scientific">Geotalea uraniireducens (strain Rf4)</name>
    <name type="common">Geobacter uraniireducens</name>
    <dbReference type="NCBI Taxonomy" id="351605"/>
    <lineage>
        <taxon>Bacteria</taxon>
        <taxon>Pseudomonadati</taxon>
        <taxon>Thermodesulfobacteriota</taxon>
        <taxon>Desulfuromonadia</taxon>
        <taxon>Geobacterales</taxon>
        <taxon>Geobacteraceae</taxon>
        <taxon>Geotalea</taxon>
    </lineage>
</organism>
<keyword evidence="3" id="KW-0963">Cytoplasm</keyword>
<dbReference type="KEGG" id="gur:Gura_1816"/>
<comment type="subcellular location">
    <subcellularLocation>
        <location evidence="1">Cell projection</location>
        <location evidence="1">Cilium</location>
    </subcellularLocation>
    <subcellularLocation>
        <location evidence="2">Cytoplasm</location>
    </subcellularLocation>
</comment>
<dbReference type="Pfam" id="PF05345">
    <property type="entry name" value="He_PIG"/>
    <property type="match status" value="2"/>
</dbReference>
<dbReference type="Proteomes" id="UP000006695">
    <property type="component" value="Chromosome"/>
</dbReference>
<dbReference type="GO" id="GO:0005737">
    <property type="term" value="C:cytoplasm"/>
    <property type="evidence" value="ECO:0007669"/>
    <property type="project" value="UniProtKB-SubCell"/>
</dbReference>
<keyword evidence="6" id="KW-0472">Membrane</keyword>
<dbReference type="RefSeq" id="WP_011938711.1">
    <property type="nucleotide sequence ID" value="NC_009483.1"/>
</dbReference>
<feature type="domain" description="Abnormal spindle-like microcephaly-associated protein ASH" evidence="7">
    <location>
        <begin position="781"/>
        <end position="863"/>
    </location>
</feature>
<dbReference type="InterPro" id="IPR053784">
    <property type="entry name" value="Choice_anch_U_dom"/>
</dbReference>
<dbReference type="Pfam" id="PF15780">
    <property type="entry name" value="ASH"/>
    <property type="match status" value="1"/>
</dbReference>
<evidence type="ECO:0000259" key="7">
    <source>
        <dbReference type="Pfam" id="PF15780"/>
    </source>
</evidence>
<keyword evidence="10" id="KW-1185">Reference proteome</keyword>
<dbReference type="Pfam" id="PF22544">
    <property type="entry name" value="HYDIN_VesB_CFA65-like_Ig"/>
    <property type="match status" value="4"/>
</dbReference>
<dbReference type="EMBL" id="CP000698">
    <property type="protein sequence ID" value="ABQ26006.1"/>
    <property type="molecule type" value="Genomic_DNA"/>
</dbReference>
<accession>A5GF01</accession>
<feature type="domain" description="HYDIN/VesB/CFA65-like Ig-like" evidence="8">
    <location>
        <begin position="1283"/>
        <end position="1372"/>
    </location>
</feature>
<evidence type="ECO:0000256" key="4">
    <source>
        <dbReference type="ARBA" id="ARBA00023069"/>
    </source>
</evidence>
<dbReference type="InterPro" id="IPR013783">
    <property type="entry name" value="Ig-like_fold"/>
</dbReference>
<dbReference type="GO" id="GO:0005509">
    <property type="term" value="F:calcium ion binding"/>
    <property type="evidence" value="ECO:0007669"/>
    <property type="project" value="InterPro"/>
</dbReference>
<reference evidence="9 10" key="1">
    <citation type="submission" date="2007-05" db="EMBL/GenBank/DDBJ databases">
        <title>Complete sequence of Geobacter uraniireducens Rf4.</title>
        <authorList>
            <consortium name="US DOE Joint Genome Institute"/>
            <person name="Copeland A."/>
            <person name="Lucas S."/>
            <person name="Lapidus A."/>
            <person name="Barry K."/>
            <person name="Detter J.C."/>
            <person name="Glavina del Rio T."/>
            <person name="Hammon N."/>
            <person name="Israni S."/>
            <person name="Dalin E."/>
            <person name="Tice H."/>
            <person name="Pitluck S."/>
            <person name="Chertkov O."/>
            <person name="Brettin T."/>
            <person name="Bruce D."/>
            <person name="Han C."/>
            <person name="Schmutz J."/>
            <person name="Larimer F."/>
            <person name="Land M."/>
            <person name="Hauser L."/>
            <person name="Kyrpides N."/>
            <person name="Mikhailova N."/>
            <person name="Shelobolina E."/>
            <person name="Aklujkar M."/>
            <person name="Lovley D."/>
            <person name="Richardson P."/>
        </authorList>
    </citation>
    <scope>NUCLEOTIDE SEQUENCE [LARGE SCALE GENOMIC DNA]</scope>
    <source>
        <strain evidence="9 10">Rf4</strain>
    </source>
</reference>
<feature type="transmembrane region" description="Helical" evidence="6">
    <location>
        <begin position="1598"/>
        <end position="1617"/>
    </location>
</feature>
<dbReference type="PANTHER" id="PTHR23053">
    <property type="entry name" value="DLEC1 DELETED IN LUNG AND ESOPHAGEAL CANCER 1"/>
    <property type="match status" value="1"/>
</dbReference>
<evidence type="ECO:0000259" key="8">
    <source>
        <dbReference type="Pfam" id="PF22544"/>
    </source>
</evidence>
<keyword evidence="6" id="KW-1133">Transmembrane helix</keyword>
<feature type="domain" description="HYDIN/VesB/CFA65-like Ig-like" evidence="8">
    <location>
        <begin position="681"/>
        <end position="770"/>
    </location>
</feature>
<evidence type="ECO:0000256" key="1">
    <source>
        <dbReference type="ARBA" id="ARBA00004138"/>
    </source>
</evidence>
<sequence length="1626" mass="170450">MSMYKFLRNLLIVTMFGTVIGCSGSGNGLTGSNGAADGKRMAKLAGSEIIISGQGLNAFGSYTSATKEDQQNPQTIYLADKNVYFVVWEDYSNRNTSGSDIYAQYLAPDGKTIGLSFPVSIDPGNQTVPQVAYKMDPAGADSKIVIAWQDTRGTVNNGYVYFTHIPQGDIPASTAGAAFPPPAVAASTAVNFNAVEMNTVIANDSVTPNSKLVGNGDGTNTLFTASLLAPVIGGTVQVTVTGQAALTLDDNGFGGLIGTNGSGTIDYSTGKLSLSFSTPPNLNAQIVATYSYTRRTYINGTQVDNNDTLLSRKLPKVVYDSVGDRFWLAWVESRSLLNSVDEIAFEGPGLRNYRTKWNVGDNSLPGYVILKGDDLTQTTSMMGKSGADVLRNGLTRKNRLITNSSTGLQESYQYDFYTDINNLTIAVDSTSPEVLFSWEGIKQNGTLEIGCKDENTNSVCDTFEAITTDKFISTPQNGGVSHIYAIFGKEVNQAVIPSKWLDSGNSSGTAYKPTAAFDPISKKFLVAWEDLRGGVNTKIFGRLIYSGGGVYNTDFNITSSTDPTVTGSKQTSPTIAYDSVNQRYFVAWQDGRAGTVSTENLDIYGQYVDADGSLRGANYAISIAPGSQYSPSIAYNSATNEFLGVWKDSRNQAISGADVYGQRFTLGQPQLTLLNLDNTPFTPALLDFGSVTVGKSAYKSFKVRNTGDVALNITSVSTPSGPFTVTPQSTATLAPNAEQTFTVTYIPVSGSANSSFVISSDAETKTISLSGLGVSPTLTPASNNLQFGDVSVGQSSDQILTISNNGTATVNITNITGFSAPFSIVTPPAPPVPLAPGDSIQLTVRFSPTQAGTFTSNINIMTDLPSINQTIQLGGTGRQPLQTVSTTTIDYGIVTNGATKDLAFNIGNSGNTDLTVNSLTLSGTSAFTLVSPPALPLTVASGAVQTITIRFSPTALTTYNGTLNVVSNGGTQAITLTGQGAAGLISVAPTALDFGTIALSNSKTMPVTITNTGNAPLSITGITNPANQAFTVSYIGTVPLTLLPNTSFTVMVTFTSNVAGAFTSSFIINTDASNGNQTINLQGNMSNFTITTPSLPQAQLNAAYSQTLAATGGRVPYAWSISQGALPTGLKLASATGVISGKVTEPGKYDFTVQVTDSDGSIATKTLSIATATAATPLSVTTINMQSVNNGATYSQPLSAAGGNLPYSWSIVSGTLPPGLNLDSATGNISGTAGGGGDYNFVAQVIDNNLSSAVKLLTITVNNSAVSSGTVIFTDVNSAQINSCDFGSVLRGTTSQIKTFRLQNNGATDLVISDYSFADPAFMAIIVKGSTLKVGQSLLINVSFTPQSLKTYTGDLTITTQVGSSYKLPITGTGATAVASVAQGSSGSTSTTAAYSFTLDPTTPLLNTTAKPTGFTIANAIATRVDNVVPSGTVNIDVDFESLPANPVFYKVVNNVWTQVTPVSQSGNKVTIALTDNNALLDGDPTPGIIQDPLVVGTTEGIIPDPVGPPGVNNPPPSSGGKSGCFIATAAYGSYLDPHVMVLRHFRDNVLLKSKAGTAFVNFYYKYSPPVADYIRDHKALRILTRLALTPLIISVEYFWSFSFIVLGGICLTLFRIKRRREILST</sequence>
<dbReference type="SUPFAM" id="SSF49313">
    <property type="entry name" value="Cadherin-like"/>
    <property type="match status" value="2"/>
</dbReference>
<evidence type="ECO:0000256" key="3">
    <source>
        <dbReference type="ARBA" id="ARBA00022490"/>
    </source>
</evidence>
<dbReference type="InterPro" id="IPR031549">
    <property type="entry name" value="ASH"/>
</dbReference>
<dbReference type="PANTHER" id="PTHR23053:SF0">
    <property type="entry name" value="HYDROCEPHALUS-INDUCING PROTEIN HOMOLOG"/>
    <property type="match status" value="1"/>
</dbReference>
<dbReference type="HOGENOM" id="CLU_243333_0_0_7"/>
<evidence type="ECO:0000256" key="5">
    <source>
        <dbReference type="ARBA" id="ARBA00023273"/>
    </source>
</evidence>
<feature type="domain" description="HYDIN/VesB/CFA65-like Ig-like" evidence="8">
    <location>
        <begin position="985"/>
        <end position="1084"/>
    </location>
</feature>
<evidence type="ECO:0000313" key="10">
    <source>
        <dbReference type="Proteomes" id="UP000006695"/>
    </source>
</evidence>
<proteinExistence type="predicted"/>
<dbReference type="OrthoDB" id="5496588at2"/>
<dbReference type="NCBIfam" id="NF041770">
    <property type="entry name" value="CFI_box_CTERM"/>
    <property type="match status" value="1"/>
</dbReference>
<dbReference type="STRING" id="351605.Gura_1816"/>
<feature type="domain" description="HYDIN/VesB/CFA65-like Ig-like" evidence="8">
    <location>
        <begin position="885"/>
        <end position="980"/>
    </location>
</feature>
<evidence type="ECO:0000256" key="2">
    <source>
        <dbReference type="ARBA" id="ARBA00004496"/>
    </source>
</evidence>
<dbReference type="InterPro" id="IPR049886">
    <property type="entry name" value="CFI_box_CTERM_dom"/>
</dbReference>
<evidence type="ECO:0000313" key="9">
    <source>
        <dbReference type="EMBL" id="ABQ26006.1"/>
    </source>
</evidence>
<dbReference type="PROSITE" id="PS51257">
    <property type="entry name" value="PROKAR_LIPOPROTEIN"/>
    <property type="match status" value="1"/>
</dbReference>
<dbReference type="InterPro" id="IPR015919">
    <property type="entry name" value="Cadherin-like_sf"/>
</dbReference>
<dbReference type="InterPro" id="IPR033305">
    <property type="entry name" value="Hydin-like"/>
</dbReference>
<dbReference type="GO" id="GO:0016020">
    <property type="term" value="C:membrane"/>
    <property type="evidence" value="ECO:0007669"/>
    <property type="project" value="InterPro"/>
</dbReference>
<name>A5GF01_GEOUR</name>
<dbReference type="NCBIfam" id="NF041766">
    <property type="entry name" value="choice_anch_U"/>
    <property type="match status" value="1"/>
</dbReference>
<dbReference type="Gene3D" id="2.60.40.10">
    <property type="entry name" value="Immunoglobulins"/>
    <property type="match status" value="7"/>
</dbReference>
<keyword evidence="6" id="KW-0812">Transmembrane</keyword>
<protein>
    <submittedName>
        <fullName evidence="9">Ig family protein</fullName>
    </submittedName>
</protein>
<dbReference type="InterPro" id="IPR053879">
    <property type="entry name" value="HYDIN_VesB_CFA65-like_Ig"/>
</dbReference>